<proteinExistence type="predicted"/>
<dbReference type="InterPro" id="IPR007295">
    <property type="entry name" value="DUF402"/>
</dbReference>
<protein>
    <submittedName>
        <fullName evidence="2">DUF402 domain-containing protein</fullName>
    </submittedName>
</protein>
<reference evidence="2 3" key="1">
    <citation type="submission" date="2021-05" db="EMBL/GenBank/DDBJ databases">
        <title>Biocontrol using Exiguobacterium acetylicum SI17 against litchi downy blight caused by Peronophythora litchii.</title>
        <authorList>
            <person name="Zheng L."/>
        </authorList>
    </citation>
    <scope>NUCLEOTIDE SEQUENCE [LARGE SCALE GENOMIC DNA]</scope>
    <source>
        <strain evidence="2 3">SI17</strain>
    </source>
</reference>
<organism evidence="2 3">
    <name type="scientific">Exiguobacterium acetylicum</name>
    <name type="common">Brevibacterium acetylicum</name>
    <dbReference type="NCBI Taxonomy" id="41170"/>
    <lineage>
        <taxon>Bacteria</taxon>
        <taxon>Bacillati</taxon>
        <taxon>Bacillota</taxon>
        <taxon>Bacilli</taxon>
        <taxon>Bacillales</taxon>
        <taxon>Bacillales Family XII. Incertae Sedis</taxon>
        <taxon>Exiguobacterium</taxon>
    </lineage>
</organism>
<accession>A0ABX8G614</accession>
<dbReference type="GeneID" id="88811874"/>
<dbReference type="SUPFAM" id="SSF159234">
    <property type="entry name" value="FomD-like"/>
    <property type="match status" value="1"/>
</dbReference>
<feature type="domain" description="DUF402" evidence="1">
    <location>
        <begin position="59"/>
        <end position="162"/>
    </location>
</feature>
<dbReference type="EMBL" id="CP075897">
    <property type="protein sequence ID" value="QWB28801.1"/>
    <property type="molecule type" value="Genomic_DNA"/>
</dbReference>
<dbReference type="Gene3D" id="2.40.380.10">
    <property type="entry name" value="FomD-like"/>
    <property type="match status" value="1"/>
</dbReference>
<evidence type="ECO:0000259" key="1">
    <source>
        <dbReference type="Pfam" id="PF04167"/>
    </source>
</evidence>
<evidence type="ECO:0000313" key="2">
    <source>
        <dbReference type="EMBL" id="QWB28801.1"/>
    </source>
</evidence>
<name>A0ABX8G614_EXIAC</name>
<gene>
    <name evidence="2" type="ORF">KKI46_09320</name>
</gene>
<dbReference type="PANTHER" id="PTHR41271">
    <property type="entry name" value="DUF402 DOMAIN-CONTAINING PROTEIN"/>
    <property type="match status" value="1"/>
</dbReference>
<dbReference type="Proteomes" id="UP000679498">
    <property type="component" value="Chromosome"/>
</dbReference>
<dbReference type="Pfam" id="PF04167">
    <property type="entry name" value="DUF402"/>
    <property type="match status" value="1"/>
</dbReference>
<dbReference type="PANTHER" id="PTHR41271:SF1">
    <property type="entry name" value="DUF402 DOMAIN-CONTAINING PROTEIN"/>
    <property type="match status" value="1"/>
</dbReference>
<sequence>MIKKRYADRRDWRRITQRHYGHEQVENEVFKGHVTLLQLIEVTSPLDVRYGDETIRIADAGYVWVQQFPSDAHHAVTSMFDATGQLVQNYIDICLRTGVEDGRIYWEDLFLDLIVLPSGEVFLLVDVDELEAAREQGDVSEAEYALALAEAKQLQKQLQDGTFPLVAHVEVMKERLELQLKQGTPR</sequence>
<evidence type="ECO:0000313" key="3">
    <source>
        <dbReference type="Proteomes" id="UP000679498"/>
    </source>
</evidence>
<dbReference type="RefSeq" id="WP_069940780.1">
    <property type="nucleotide sequence ID" value="NZ_CP075897.1"/>
</dbReference>
<keyword evidence="3" id="KW-1185">Reference proteome</keyword>
<dbReference type="InterPro" id="IPR035930">
    <property type="entry name" value="FomD-like_sf"/>
</dbReference>